<reference evidence="1" key="1">
    <citation type="submission" date="2018-02" db="EMBL/GenBank/DDBJ databases">
        <title>Rhizophora mucronata_Transcriptome.</title>
        <authorList>
            <person name="Meera S.P."/>
            <person name="Sreeshan A."/>
            <person name="Augustine A."/>
        </authorList>
    </citation>
    <scope>NUCLEOTIDE SEQUENCE</scope>
    <source>
        <tissue evidence="1">Leaf</tissue>
    </source>
</reference>
<accession>A0A2P2IT04</accession>
<name>A0A2P2IT04_RHIMU</name>
<dbReference type="EMBL" id="GGEC01003851">
    <property type="protein sequence ID" value="MBW84334.1"/>
    <property type="molecule type" value="Transcribed_RNA"/>
</dbReference>
<proteinExistence type="predicted"/>
<protein>
    <submittedName>
        <fullName evidence="1">Uncharacterized protein</fullName>
    </submittedName>
</protein>
<organism evidence="1">
    <name type="scientific">Rhizophora mucronata</name>
    <name type="common">Asiatic mangrove</name>
    <dbReference type="NCBI Taxonomy" id="61149"/>
    <lineage>
        <taxon>Eukaryota</taxon>
        <taxon>Viridiplantae</taxon>
        <taxon>Streptophyta</taxon>
        <taxon>Embryophyta</taxon>
        <taxon>Tracheophyta</taxon>
        <taxon>Spermatophyta</taxon>
        <taxon>Magnoliopsida</taxon>
        <taxon>eudicotyledons</taxon>
        <taxon>Gunneridae</taxon>
        <taxon>Pentapetalae</taxon>
        <taxon>rosids</taxon>
        <taxon>fabids</taxon>
        <taxon>Malpighiales</taxon>
        <taxon>Rhizophoraceae</taxon>
        <taxon>Rhizophora</taxon>
    </lineage>
</organism>
<sequence length="93" mass="9977">MAGLDTVAAHTAAVSDALMPLFNPLSSAGGFLSIEDLTFPFFDIVGKPRTGEDECPTNCLCKRAAPVIDEVGVLPVMVAIFPGSRRKWIRVQE</sequence>
<dbReference type="AlphaFoldDB" id="A0A2P2IT04"/>
<evidence type="ECO:0000313" key="1">
    <source>
        <dbReference type="EMBL" id="MBW84334.1"/>
    </source>
</evidence>